<dbReference type="Proteomes" id="UP000234275">
    <property type="component" value="Unassembled WGS sequence"/>
</dbReference>
<dbReference type="OrthoDB" id="4499747at2759"/>
<organism evidence="1 2">
    <name type="scientific">Aspergillus steynii IBT 23096</name>
    <dbReference type="NCBI Taxonomy" id="1392250"/>
    <lineage>
        <taxon>Eukaryota</taxon>
        <taxon>Fungi</taxon>
        <taxon>Dikarya</taxon>
        <taxon>Ascomycota</taxon>
        <taxon>Pezizomycotina</taxon>
        <taxon>Eurotiomycetes</taxon>
        <taxon>Eurotiomycetidae</taxon>
        <taxon>Eurotiales</taxon>
        <taxon>Aspergillaceae</taxon>
        <taxon>Aspergillus</taxon>
        <taxon>Aspergillus subgen. Circumdati</taxon>
    </lineage>
</organism>
<reference evidence="1 2" key="1">
    <citation type="submission" date="2016-12" db="EMBL/GenBank/DDBJ databases">
        <title>The genomes of Aspergillus section Nigri reveals drivers in fungal speciation.</title>
        <authorList>
            <consortium name="DOE Joint Genome Institute"/>
            <person name="Vesth T.C."/>
            <person name="Nybo J."/>
            <person name="Theobald S."/>
            <person name="Brandl J."/>
            <person name="Frisvad J.C."/>
            <person name="Nielsen K.F."/>
            <person name="Lyhne E.K."/>
            <person name="Kogle M.E."/>
            <person name="Kuo A."/>
            <person name="Riley R."/>
            <person name="Clum A."/>
            <person name="Nolan M."/>
            <person name="Lipzen A."/>
            <person name="Salamov A."/>
            <person name="Henrissat B."/>
            <person name="Wiebenga A."/>
            <person name="De Vries R.P."/>
            <person name="Grigoriev I.V."/>
            <person name="Mortensen U.H."/>
            <person name="Andersen M.R."/>
            <person name="Baker S.E."/>
        </authorList>
    </citation>
    <scope>NUCLEOTIDE SEQUENCE [LARGE SCALE GENOMIC DNA]</scope>
    <source>
        <strain evidence="1 2">IBT 23096</strain>
    </source>
</reference>
<evidence type="ECO:0000313" key="2">
    <source>
        <dbReference type="Proteomes" id="UP000234275"/>
    </source>
</evidence>
<gene>
    <name evidence="1" type="ORF">P170DRAFT_450006</name>
</gene>
<dbReference type="GeneID" id="36558783"/>
<name>A0A2I2FWC9_9EURO</name>
<proteinExistence type="predicted"/>
<dbReference type="AlphaFoldDB" id="A0A2I2FWC9"/>
<evidence type="ECO:0000313" key="1">
    <source>
        <dbReference type="EMBL" id="PLB44941.1"/>
    </source>
</evidence>
<dbReference type="RefSeq" id="XP_024700243.1">
    <property type="nucleotide sequence ID" value="XM_024851084.1"/>
</dbReference>
<protein>
    <submittedName>
        <fullName evidence="1">Uncharacterized protein</fullName>
    </submittedName>
</protein>
<accession>A0A2I2FWC9</accession>
<comment type="caution">
    <text evidence="1">The sequence shown here is derived from an EMBL/GenBank/DDBJ whole genome shotgun (WGS) entry which is preliminary data.</text>
</comment>
<dbReference type="EMBL" id="MSFO01000008">
    <property type="protein sequence ID" value="PLB44941.1"/>
    <property type="molecule type" value="Genomic_DNA"/>
</dbReference>
<dbReference type="STRING" id="1392250.A0A2I2FWC9"/>
<dbReference type="VEuPathDB" id="FungiDB:P170DRAFT_450006"/>
<keyword evidence="2" id="KW-1185">Reference proteome</keyword>
<sequence>MPTPKSYVTWFDEDDWISAVISFPSGSKWRVDTKIGEHEYYQPQLDVEELGVQSEARGSFICSKLSGDGPPSTFLKVRLQIPWIGTTTKKSSIRAQQATSDFPPGFHTEIEDLSVLKKANCSSTPSLLDWKEEQQTNDEWIPGGFKLCILMERLPGIDPSDGFINRTMDRPERDALRAAFKTAWM</sequence>